<reference evidence="1" key="1">
    <citation type="submission" date="2021-04" db="EMBL/GenBank/DDBJ databases">
        <title>Whole genome sequencing of Enterococci isolates from hospitalized patients.</title>
        <authorList>
            <person name="Ogoti B.M."/>
            <person name="Onyambu F.G."/>
        </authorList>
    </citation>
    <scope>NUCLEOTIDE SEQUENCE</scope>
    <source>
        <strain evidence="1">242</strain>
    </source>
</reference>
<sequence length="89" mass="10496">METLHAEAISSVLVMSKPLVAKESGYIYDSFFGLLPLFQKYQPSFYKDKTGFTHLFPMIYRWYQSVNITFDLLEFNIPYIINRNINWSG</sequence>
<evidence type="ECO:0000313" key="2">
    <source>
        <dbReference type="Proteomes" id="UP000680045"/>
    </source>
</evidence>
<organism evidence="1 2">
    <name type="scientific">Peribacillus frigoritolerans</name>
    <dbReference type="NCBI Taxonomy" id="450367"/>
    <lineage>
        <taxon>Bacteria</taxon>
        <taxon>Bacillati</taxon>
        <taxon>Bacillota</taxon>
        <taxon>Bacilli</taxon>
        <taxon>Bacillales</taxon>
        <taxon>Bacillaceae</taxon>
        <taxon>Peribacillus</taxon>
    </lineage>
</organism>
<proteinExistence type="predicted"/>
<protein>
    <submittedName>
        <fullName evidence="1">Uncharacterized protein</fullName>
    </submittedName>
</protein>
<comment type="caution">
    <text evidence="1">The sequence shown here is derived from an EMBL/GenBank/DDBJ whole genome shotgun (WGS) entry which is preliminary data.</text>
</comment>
<evidence type="ECO:0000313" key="1">
    <source>
        <dbReference type="EMBL" id="MBR8645472.1"/>
    </source>
</evidence>
<name>A0A941FRW4_9BACI</name>
<dbReference type="AlphaFoldDB" id="A0A941FRW4"/>
<dbReference type="EMBL" id="JAGTPW010000037">
    <property type="protein sequence ID" value="MBR8645472.1"/>
    <property type="molecule type" value="Genomic_DNA"/>
</dbReference>
<dbReference type="Proteomes" id="UP000680045">
    <property type="component" value="Unassembled WGS sequence"/>
</dbReference>
<accession>A0A941FRW4</accession>
<gene>
    <name evidence="1" type="ORF">KEH51_19160</name>
</gene>